<evidence type="ECO:0000256" key="2">
    <source>
        <dbReference type="ARBA" id="ARBA00022679"/>
    </source>
</evidence>
<sequence>MSAHGTCKECNQENTCGNDDIDKFIQDVQLSANNYHKIIEWIPYDRFYNINYIASGGFGIVFSANWTDGYISKWNKKGQIWKRKGQQMNVALKSLKNSENVTQEFIKEITLHHKIEDVDSFIVRFYGVTQDPKTKNYMMILDYADHGSLRKHLNTNYNKLNWDDKLRDLWLFLINDACITDMGLCKPANCDELENAKNSIYGVLSYIAPEVLRGKNYTKASDIYSFGIIIYEMISGLPPYHDIGHDKYLAIKICQGFRPRFNIKVPQLIVNLIKRCLDAEPLNRPIAKEIRSILWIWRMDDNLELMKQIKEAEKVNSIQPIPSTDLKLSFETHSEAIYTSRLLNFGDLPYPMIIMTIISTQFSESLQISVF</sequence>
<organism evidence="7">
    <name type="scientific">Rhizophagus irregularis (strain DAOM 181602 / DAOM 197198 / MUCL 43194)</name>
    <name type="common">Arbuscular mycorrhizal fungus</name>
    <name type="synonym">Glomus intraradices</name>
    <dbReference type="NCBI Taxonomy" id="747089"/>
    <lineage>
        <taxon>Eukaryota</taxon>
        <taxon>Fungi</taxon>
        <taxon>Fungi incertae sedis</taxon>
        <taxon>Mucoromycota</taxon>
        <taxon>Glomeromycotina</taxon>
        <taxon>Glomeromycetes</taxon>
        <taxon>Glomerales</taxon>
        <taxon>Glomeraceae</taxon>
        <taxon>Rhizophagus</taxon>
    </lineage>
</organism>
<keyword evidence="3" id="KW-0547">Nucleotide-binding</keyword>
<dbReference type="PROSITE" id="PS50011">
    <property type="entry name" value="PROTEIN_KINASE_DOM"/>
    <property type="match status" value="1"/>
</dbReference>
<proteinExistence type="predicted"/>
<evidence type="ECO:0000313" key="7">
    <source>
        <dbReference type="EMBL" id="ESA21997.1"/>
    </source>
</evidence>
<dbReference type="PANTHER" id="PTHR46716:SF1">
    <property type="entry name" value="MITOGEN-ACTIVATED PROTEIN KINASE KINASE KINASE 7"/>
    <property type="match status" value="1"/>
</dbReference>
<dbReference type="VEuPathDB" id="FungiDB:RhiirFUN_002354"/>
<dbReference type="InterPro" id="IPR001245">
    <property type="entry name" value="Ser-Thr/Tyr_kinase_cat_dom"/>
</dbReference>
<accession>U9UQP0</accession>
<dbReference type="Pfam" id="PF07714">
    <property type="entry name" value="PK_Tyr_Ser-Thr"/>
    <property type="match status" value="2"/>
</dbReference>
<protein>
    <recommendedName>
        <fullName evidence="6">Protein kinase domain-containing protein</fullName>
    </recommendedName>
</protein>
<dbReference type="GO" id="GO:0004709">
    <property type="term" value="F:MAP kinase kinase kinase activity"/>
    <property type="evidence" value="ECO:0007669"/>
    <property type="project" value="TreeGrafter"/>
</dbReference>
<dbReference type="InterPro" id="IPR011009">
    <property type="entry name" value="Kinase-like_dom_sf"/>
</dbReference>
<dbReference type="AlphaFoldDB" id="U9UQP0"/>
<evidence type="ECO:0000256" key="1">
    <source>
        <dbReference type="ARBA" id="ARBA00022527"/>
    </source>
</evidence>
<evidence type="ECO:0000259" key="6">
    <source>
        <dbReference type="PROSITE" id="PS50011"/>
    </source>
</evidence>
<dbReference type="PANTHER" id="PTHR46716">
    <property type="entry name" value="MITOGEN-ACTIVATED PROTEIN KINASE KINASE KINASE 7"/>
    <property type="match status" value="1"/>
</dbReference>
<name>U9UQP0_RHIID</name>
<dbReference type="GO" id="GO:0006955">
    <property type="term" value="P:immune response"/>
    <property type="evidence" value="ECO:0007669"/>
    <property type="project" value="TreeGrafter"/>
</dbReference>
<keyword evidence="1" id="KW-0723">Serine/threonine-protein kinase</keyword>
<dbReference type="SUPFAM" id="SSF56112">
    <property type="entry name" value="Protein kinase-like (PK-like)"/>
    <property type="match status" value="1"/>
</dbReference>
<evidence type="ECO:0000256" key="4">
    <source>
        <dbReference type="ARBA" id="ARBA00022777"/>
    </source>
</evidence>
<dbReference type="eggNOG" id="KOG0192">
    <property type="taxonomic scope" value="Eukaryota"/>
</dbReference>
<keyword evidence="5" id="KW-0067">ATP-binding</keyword>
<evidence type="ECO:0000256" key="3">
    <source>
        <dbReference type="ARBA" id="ARBA00022741"/>
    </source>
</evidence>
<dbReference type="GO" id="GO:0005524">
    <property type="term" value="F:ATP binding"/>
    <property type="evidence" value="ECO:0007669"/>
    <property type="project" value="UniProtKB-KW"/>
</dbReference>
<keyword evidence="4" id="KW-0418">Kinase</keyword>
<dbReference type="InterPro" id="IPR000719">
    <property type="entry name" value="Prot_kinase_dom"/>
</dbReference>
<reference evidence="7" key="1">
    <citation type="submission" date="2013-07" db="EMBL/GenBank/DDBJ databases">
        <title>The genome of an arbuscular mycorrhizal fungus provides insights into the evolution of the oldest plant symbiosis.</title>
        <authorList>
            <consortium name="DOE Joint Genome Institute"/>
            <person name="Tisserant E."/>
            <person name="Malbreil M."/>
            <person name="Kuo A."/>
            <person name="Kohler A."/>
            <person name="Symeonidi A."/>
            <person name="Balestrini R."/>
            <person name="Charron P."/>
            <person name="Duensing N."/>
            <person name="Frei-dit-Frey N."/>
            <person name="Gianinazzi-Pearson V."/>
            <person name="Gilbert B."/>
            <person name="Handa Y."/>
            <person name="Hijri M."/>
            <person name="Kaul R."/>
            <person name="Kawaguchi M."/>
            <person name="Krajinski F."/>
            <person name="Lammers P."/>
            <person name="Lapierre D."/>
            <person name="Masclaux F.G."/>
            <person name="Murat C."/>
            <person name="Morin E."/>
            <person name="Ndikumana S."/>
            <person name="Pagni M."/>
            <person name="Petitpierre D."/>
            <person name="Requena N."/>
            <person name="Rosikiewicz P."/>
            <person name="Riley R."/>
            <person name="Saito K."/>
            <person name="San Clemente H."/>
            <person name="Shapiro H."/>
            <person name="van Tuinen D."/>
            <person name="Becard G."/>
            <person name="Bonfante P."/>
            <person name="Paszkowski U."/>
            <person name="Shachar-Hill Y."/>
            <person name="Young J.P."/>
            <person name="Sanders I.R."/>
            <person name="Henrissat B."/>
            <person name="Rensing S.A."/>
            <person name="Grigoriev I.V."/>
            <person name="Corradi N."/>
            <person name="Roux C."/>
            <person name="Martin F."/>
        </authorList>
    </citation>
    <scope>NUCLEOTIDE SEQUENCE</scope>
    <source>
        <strain evidence="7">DAOM 197198</strain>
    </source>
</reference>
<dbReference type="GO" id="GO:0007254">
    <property type="term" value="P:JNK cascade"/>
    <property type="evidence" value="ECO:0007669"/>
    <property type="project" value="TreeGrafter"/>
</dbReference>
<dbReference type="HOGENOM" id="CLU_000288_7_34_1"/>
<feature type="domain" description="Protein kinase" evidence="6">
    <location>
        <begin position="47"/>
        <end position="296"/>
    </location>
</feature>
<dbReference type="EMBL" id="KI275965">
    <property type="protein sequence ID" value="ESA21997.1"/>
    <property type="molecule type" value="Genomic_DNA"/>
</dbReference>
<dbReference type="Gene3D" id="1.10.510.10">
    <property type="entry name" value="Transferase(Phosphotransferase) domain 1"/>
    <property type="match status" value="2"/>
</dbReference>
<gene>
    <name evidence="7" type="ORF">GLOINDRAFT_16890</name>
</gene>
<evidence type="ECO:0000256" key="5">
    <source>
        <dbReference type="ARBA" id="ARBA00022840"/>
    </source>
</evidence>
<keyword evidence="2" id="KW-0808">Transferase</keyword>